<evidence type="ECO:0000256" key="6">
    <source>
        <dbReference type="ARBA" id="ARBA00023242"/>
    </source>
</evidence>
<evidence type="ECO:0000313" key="9">
    <source>
        <dbReference type="Proteomes" id="UP001629113"/>
    </source>
</evidence>
<dbReference type="PANTHER" id="PTHR13204:SF1">
    <property type="entry name" value="ESTER HYDROLASE C11ORF54"/>
    <property type="match status" value="1"/>
</dbReference>
<gene>
    <name evidence="8" type="ORF">PVAG01_09665</name>
</gene>
<comment type="subunit">
    <text evidence="2">Monomer.</text>
</comment>
<evidence type="ECO:0000256" key="3">
    <source>
        <dbReference type="ARBA" id="ARBA00022723"/>
    </source>
</evidence>
<dbReference type="PANTHER" id="PTHR13204">
    <property type="entry name" value="PTD012 PROTEIN"/>
    <property type="match status" value="1"/>
</dbReference>
<comment type="caution">
    <text evidence="8">The sequence shown here is derived from an EMBL/GenBank/DDBJ whole genome shotgun (WGS) entry which is preliminary data.</text>
</comment>
<keyword evidence="6" id="KW-0539">Nucleus</keyword>
<dbReference type="Proteomes" id="UP001629113">
    <property type="component" value="Unassembled WGS sequence"/>
</dbReference>
<protein>
    <submittedName>
        <fullName evidence="8">Ester hydrolase c11orf54-like protein</fullName>
    </submittedName>
</protein>
<name>A0ABR4P809_9HELO</name>
<dbReference type="SMART" id="SM01168">
    <property type="entry name" value="DUF1907"/>
    <property type="match status" value="1"/>
</dbReference>
<reference evidence="8 9" key="1">
    <citation type="submission" date="2024-06" db="EMBL/GenBank/DDBJ databases">
        <title>Complete genome of Phlyctema vagabunda strain 19-DSS-EL-015.</title>
        <authorList>
            <person name="Fiorenzani C."/>
        </authorList>
    </citation>
    <scope>NUCLEOTIDE SEQUENCE [LARGE SCALE GENOMIC DNA]</scope>
    <source>
        <strain evidence="8 9">19-DSS-EL-015</strain>
    </source>
</reference>
<keyword evidence="9" id="KW-1185">Reference proteome</keyword>
<sequence length="307" mass="33988">MSHWPIKKYDLEPPRLEELAPVIEKGLKQTFRHVTAEVTVCPDLRKPPFSLASEGISGNERIADIGGPPYLHPTPRFDRKYSLPGIMKLMEMPESEGFVLGAGAGPFHVVGVNSELMPNLEIADGKINNLTQFAKVDEEGKCFSAAVPGNSTEFALMANLFGSDGKTGDVLKISARERTGQLNFLAAIQEGLKAEYGERPVSIGGAFVIRKGKASLHVMPDFSTTPLETSQGREWLRFYEMTAPLVCLTVFHSHDPGLDLRMEHTHCFSDHGEGGHYHCDTTPEEVEYEAYLNTAKVIYRIDQPEDK</sequence>
<keyword evidence="3" id="KW-0479">Metal-binding</keyword>
<evidence type="ECO:0000256" key="1">
    <source>
        <dbReference type="ARBA" id="ARBA00004123"/>
    </source>
</evidence>
<keyword evidence="5" id="KW-0862">Zinc</keyword>
<evidence type="ECO:0000256" key="2">
    <source>
        <dbReference type="ARBA" id="ARBA00011245"/>
    </source>
</evidence>
<organism evidence="8 9">
    <name type="scientific">Phlyctema vagabunda</name>
    <dbReference type="NCBI Taxonomy" id="108571"/>
    <lineage>
        <taxon>Eukaryota</taxon>
        <taxon>Fungi</taxon>
        <taxon>Dikarya</taxon>
        <taxon>Ascomycota</taxon>
        <taxon>Pezizomycotina</taxon>
        <taxon>Leotiomycetes</taxon>
        <taxon>Helotiales</taxon>
        <taxon>Dermateaceae</taxon>
        <taxon>Phlyctema</taxon>
    </lineage>
</organism>
<evidence type="ECO:0000256" key="5">
    <source>
        <dbReference type="ARBA" id="ARBA00022833"/>
    </source>
</evidence>
<dbReference type="SUPFAM" id="SSF117856">
    <property type="entry name" value="AF0104/ALDC/Ptd012-like"/>
    <property type="match status" value="1"/>
</dbReference>
<evidence type="ECO:0000259" key="7">
    <source>
        <dbReference type="SMART" id="SM01168"/>
    </source>
</evidence>
<dbReference type="EMBL" id="JBFCZG010000008">
    <property type="protein sequence ID" value="KAL3419443.1"/>
    <property type="molecule type" value="Genomic_DNA"/>
</dbReference>
<accession>A0ABR4P809</accession>
<dbReference type="CDD" id="cd17298">
    <property type="entry name" value="DUF1907"/>
    <property type="match status" value="1"/>
</dbReference>
<evidence type="ECO:0000256" key="4">
    <source>
        <dbReference type="ARBA" id="ARBA00022801"/>
    </source>
</evidence>
<proteinExistence type="predicted"/>
<evidence type="ECO:0000313" key="8">
    <source>
        <dbReference type="EMBL" id="KAL3419443.1"/>
    </source>
</evidence>
<dbReference type="Pfam" id="PF08925">
    <property type="entry name" value="DUF1907"/>
    <property type="match status" value="1"/>
</dbReference>
<dbReference type="InterPro" id="IPR015021">
    <property type="entry name" value="C11orf54_DUF1907"/>
</dbReference>
<feature type="domain" description="DUF1907" evidence="7">
    <location>
        <begin position="22"/>
        <end position="301"/>
    </location>
</feature>
<keyword evidence="4" id="KW-0378">Hydrolase</keyword>
<comment type="subcellular location">
    <subcellularLocation>
        <location evidence="1">Nucleus</location>
    </subcellularLocation>
</comment>